<dbReference type="Proteomes" id="UP001291687">
    <property type="component" value="Unassembled WGS sequence"/>
</dbReference>
<dbReference type="InterPro" id="IPR022664">
    <property type="entry name" value="DapB_N_CS"/>
</dbReference>
<keyword evidence="17" id="KW-1185">Reference proteome</keyword>
<dbReference type="EC" id="1.17.1.8" evidence="10 13"/>
<comment type="pathway">
    <text evidence="9 13">Amino-acid biosynthesis; L-lysine biosynthesis via DAP pathway; (S)-tetrahydrodipicolinate from L-aspartate: step 4/4.</text>
</comment>
<evidence type="ECO:0000256" key="7">
    <source>
        <dbReference type="ARBA" id="ARBA00023027"/>
    </source>
</evidence>
<evidence type="ECO:0000259" key="14">
    <source>
        <dbReference type="Pfam" id="PF01113"/>
    </source>
</evidence>
<feature type="domain" description="Dihydrodipicolinate reductase N-terminal" evidence="14">
    <location>
        <begin position="4"/>
        <end position="107"/>
    </location>
</feature>
<comment type="caution">
    <text evidence="13">Lacks conserved residue(s) required for the propagation of feature annotation.</text>
</comment>
<comment type="subcellular location">
    <subcellularLocation>
        <location evidence="13">Cytoplasm</location>
    </subcellularLocation>
</comment>
<evidence type="ECO:0000313" key="17">
    <source>
        <dbReference type="Proteomes" id="UP001291687"/>
    </source>
</evidence>
<dbReference type="Gene3D" id="3.30.360.10">
    <property type="entry name" value="Dihydrodipicolinate Reductase, domain 2"/>
    <property type="match status" value="1"/>
</dbReference>
<keyword evidence="5 13" id="KW-0220">Diaminopimelate biosynthesis</keyword>
<comment type="function">
    <text evidence="13">Catalyzes the conversion of 4-hydroxy-tetrahydrodipicolinate (HTPA) to tetrahydrodipicolinate.</text>
</comment>
<feature type="active site" description="Proton donor/acceptor" evidence="13">
    <location>
        <position position="137"/>
    </location>
</feature>
<feature type="binding site" evidence="13">
    <location>
        <begin position="81"/>
        <end position="83"/>
    </location>
    <ligand>
        <name>NAD(+)</name>
        <dbReference type="ChEBI" id="CHEBI:57540"/>
    </ligand>
</feature>
<evidence type="ECO:0000313" key="16">
    <source>
        <dbReference type="EMBL" id="MEA0971312.1"/>
    </source>
</evidence>
<keyword evidence="3 13" id="KW-0028">Amino-acid biosynthesis</keyword>
<dbReference type="SUPFAM" id="SSF51735">
    <property type="entry name" value="NAD(P)-binding Rossmann-fold domains"/>
    <property type="match status" value="1"/>
</dbReference>
<feature type="binding site" evidence="13">
    <location>
        <begin position="147"/>
        <end position="148"/>
    </location>
    <ligand>
        <name>(S)-2,3,4,5-tetrahydrodipicolinate</name>
        <dbReference type="ChEBI" id="CHEBI:16845"/>
    </ligand>
</feature>
<dbReference type="RefSeq" id="WP_322777213.1">
    <property type="nucleotide sequence ID" value="NZ_JARJFB010000112.1"/>
</dbReference>
<dbReference type="PANTHER" id="PTHR20836">
    <property type="entry name" value="DIHYDRODIPICOLINATE REDUCTASE"/>
    <property type="match status" value="1"/>
</dbReference>
<organism evidence="16 17">
    <name type="scientific">Candidatus Megaera venefica</name>
    <dbReference type="NCBI Taxonomy" id="2055910"/>
    <lineage>
        <taxon>Bacteria</taxon>
        <taxon>Pseudomonadati</taxon>
        <taxon>Pseudomonadota</taxon>
        <taxon>Alphaproteobacteria</taxon>
        <taxon>Rickettsiales</taxon>
        <taxon>Rickettsiaceae</taxon>
        <taxon>Candidatus Megaera</taxon>
    </lineage>
</organism>
<evidence type="ECO:0000256" key="6">
    <source>
        <dbReference type="ARBA" id="ARBA00023002"/>
    </source>
</evidence>
<evidence type="ECO:0000256" key="10">
    <source>
        <dbReference type="ARBA" id="ARBA00038983"/>
    </source>
</evidence>
<comment type="similarity">
    <text evidence="1 13">Belongs to the DapB family.</text>
</comment>
<comment type="catalytic activity">
    <reaction evidence="12 13">
        <text>(S)-2,3,4,5-tetrahydrodipicolinate + NAD(+) + H2O = (2S,4S)-4-hydroxy-2,3,4,5-tetrahydrodipicolinate + NADH + H(+)</text>
        <dbReference type="Rhea" id="RHEA:35323"/>
        <dbReference type="ChEBI" id="CHEBI:15377"/>
        <dbReference type="ChEBI" id="CHEBI:15378"/>
        <dbReference type="ChEBI" id="CHEBI:16845"/>
        <dbReference type="ChEBI" id="CHEBI:57540"/>
        <dbReference type="ChEBI" id="CHEBI:57945"/>
        <dbReference type="ChEBI" id="CHEBI:67139"/>
        <dbReference type="EC" id="1.17.1.8"/>
    </reaction>
</comment>
<evidence type="ECO:0000259" key="15">
    <source>
        <dbReference type="Pfam" id="PF05173"/>
    </source>
</evidence>
<name>A0ABU5NDP9_9RICK</name>
<dbReference type="InterPro" id="IPR000846">
    <property type="entry name" value="DapB_N"/>
</dbReference>
<sequence length="247" mass="26611">MKVIKIGLNGAFGKMGKAVEALIDNEPDSYELVSKVGRICTKEQMDNACSVCDVMVDFSSPNSMELLTESVARNGTRLLVGTTGLTSKHIELLDSLAKKVAVLHAANTSLGANLIADLSARSATILNHYDVEIIEAHHRFKKDAPSGTALMIGKKIAEAKEIDFEKNAVFDRSARGAREYNEMSFSSIRGGGIFGDCEVIFAGQHEVVSISCRALSRDAFAEGALLAAKWLVDQKPGLYSMKDVLGL</sequence>
<proteinExistence type="inferred from homology"/>
<dbReference type="Gene3D" id="3.40.50.720">
    <property type="entry name" value="NAD(P)-binding Rossmann-like Domain"/>
    <property type="match status" value="1"/>
</dbReference>
<evidence type="ECO:0000256" key="4">
    <source>
        <dbReference type="ARBA" id="ARBA00022857"/>
    </source>
</evidence>
<accession>A0ABU5NDP9</accession>
<comment type="caution">
    <text evidence="16">The sequence shown here is derived from an EMBL/GenBank/DDBJ whole genome shotgun (WGS) entry which is preliminary data.</text>
</comment>
<comment type="subunit">
    <text evidence="13">Homotetramer.</text>
</comment>
<evidence type="ECO:0000256" key="8">
    <source>
        <dbReference type="ARBA" id="ARBA00023154"/>
    </source>
</evidence>
<gene>
    <name evidence="13" type="primary">dapB</name>
    <name evidence="16" type="ORF">Megvenef_01287</name>
</gene>
<feature type="binding site" evidence="13">
    <location>
        <position position="38"/>
    </location>
    <ligand>
        <name>NADP(+)</name>
        <dbReference type="ChEBI" id="CHEBI:58349"/>
    </ligand>
</feature>
<feature type="binding site" evidence="13">
    <location>
        <begin position="10"/>
        <end position="15"/>
    </location>
    <ligand>
        <name>NAD(+)</name>
        <dbReference type="ChEBI" id="CHEBI:57540"/>
    </ligand>
</feature>
<dbReference type="PANTHER" id="PTHR20836:SF0">
    <property type="entry name" value="4-HYDROXY-TETRAHYDRODIPICOLINATE REDUCTASE 1, CHLOROPLASTIC-RELATED"/>
    <property type="match status" value="1"/>
</dbReference>
<dbReference type="PROSITE" id="PS01298">
    <property type="entry name" value="DAPB"/>
    <property type="match status" value="1"/>
</dbReference>
<feature type="active site" description="Proton donor" evidence="13">
    <location>
        <position position="141"/>
    </location>
</feature>
<evidence type="ECO:0000256" key="5">
    <source>
        <dbReference type="ARBA" id="ARBA00022915"/>
    </source>
</evidence>
<evidence type="ECO:0000256" key="3">
    <source>
        <dbReference type="ARBA" id="ARBA00022605"/>
    </source>
</evidence>
<keyword evidence="8 13" id="KW-0457">Lysine biosynthesis</keyword>
<dbReference type="NCBIfam" id="TIGR00036">
    <property type="entry name" value="dapB"/>
    <property type="match status" value="1"/>
</dbReference>
<feature type="binding site" evidence="13">
    <location>
        <begin position="105"/>
        <end position="108"/>
    </location>
    <ligand>
        <name>NAD(+)</name>
        <dbReference type="ChEBI" id="CHEBI:57540"/>
    </ligand>
</feature>
<dbReference type="SUPFAM" id="SSF55347">
    <property type="entry name" value="Glyceraldehyde-3-phosphate dehydrogenase-like, C-terminal domain"/>
    <property type="match status" value="1"/>
</dbReference>
<dbReference type="PIRSF" id="PIRSF000161">
    <property type="entry name" value="DHPR"/>
    <property type="match status" value="1"/>
</dbReference>
<feature type="domain" description="Dihydrodipicolinate reductase C-terminal" evidence="15">
    <location>
        <begin position="111"/>
        <end position="245"/>
    </location>
</feature>
<dbReference type="HAMAP" id="MF_00102">
    <property type="entry name" value="DapB"/>
    <property type="match status" value="1"/>
</dbReference>
<evidence type="ECO:0000256" key="12">
    <source>
        <dbReference type="ARBA" id="ARBA00049396"/>
    </source>
</evidence>
<keyword evidence="2 13" id="KW-0963">Cytoplasm</keyword>
<dbReference type="InterPro" id="IPR022663">
    <property type="entry name" value="DapB_C"/>
</dbReference>
<feature type="binding site" evidence="13">
    <location>
        <position position="138"/>
    </location>
    <ligand>
        <name>(S)-2,3,4,5-tetrahydrodipicolinate</name>
        <dbReference type="ChEBI" id="CHEBI:16845"/>
    </ligand>
</feature>
<evidence type="ECO:0000256" key="11">
    <source>
        <dbReference type="ARBA" id="ARBA00049080"/>
    </source>
</evidence>
<dbReference type="InterPro" id="IPR023940">
    <property type="entry name" value="DHDPR_bac"/>
</dbReference>
<dbReference type="InterPro" id="IPR036291">
    <property type="entry name" value="NAD(P)-bd_dom_sf"/>
</dbReference>
<reference evidence="16 17" key="1">
    <citation type="submission" date="2023-03" db="EMBL/GenBank/DDBJ databases">
        <title>Host association and intracellularity evolved multiple times independently in the Rickettsiales.</title>
        <authorList>
            <person name="Castelli M."/>
            <person name="Nardi T."/>
            <person name="Gammuto L."/>
            <person name="Bellinzona G."/>
            <person name="Sabaneyeva E."/>
            <person name="Potekhin A."/>
            <person name="Serra V."/>
            <person name="Petroni G."/>
            <person name="Sassera D."/>
        </authorList>
    </citation>
    <scope>NUCLEOTIDE SEQUENCE [LARGE SCALE GENOMIC DNA]</scope>
    <source>
        <strain evidence="16 17">Sr 2-6</strain>
    </source>
</reference>
<protein>
    <recommendedName>
        <fullName evidence="10 13">4-hydroxy-tetrahydrodipicolinate reductase</fullName>
        <shortName evidence="13">HTPA reductase</shortName>
        <ecNumber evidence="10 13">1.17.1.8</ecNumber>
    </recommendedName>
</protein>
<evidence type="ECO:0000256" key="1">
    <source>
        <dbReference type="ARBA" id="ARBA00006642"/>
    </source>
</evidence>
<dbReference type="Pfam" id="PF05173">
    <property type="entry name" value="DapB_C"/>
    <property type="match status" value="1"/>
</dbReference>
<evidence type="ECO:0000256" key="9">
    <source>
        <dbReference type="ARBA" id="ARBA00037922"/>
    </source>
</evidence>
<keyword evidence="4 13" id="KW-0521">NADP</keyword>
<evidence type="ECO:0000256" key="2">
    <source>
        <dbReference type="ARBA" id="ARBA00022490"/>
    </source>
</evidence>
<evidence type="ECO:0000256" key="13">
    <source>
        <dbReference type="HAMAP-Rule" id="MF_00102"/>
    </source>
</evidence>
<comment type="catalytic activity">
    <reaction evidence="11 13">
        <text>(S)-2,3,4,5-tetrahydrodipicolinate + NADP(+) + H2O = (2S,4S)-4-hydroxy-2,3,4,5-tetrahydrodipicolinate + NADPH + H(+)</text>
        <dbReference type="Rhea" id="RHEA:35331"/>
        <dbReference type="ChEBI" id="CHEBI:15377"/>
        <dbReference type="ChEBI" id="CHEBI:15378"/>
        <dbReference type="ChEBI" id="CHEBI:16845"/>
        <dbReference type="ChEBI" id="CHEBI:57783"/>
        <dbReference type="ChEBI" id="CHEBI:58349"/>
        <dbReference type="ChEBI" id="CHEBI:67139"/>
        <dbReference type="EC" id="1.17.1.8"/>
    </reaction>
</comment>
<dbReference type="Pfam" id="PF01113">
    <property type="entry name" value="DapB_N"/>
    <property type="match status" value="1"/>
</dbReference>
<keyword evidence="7 13" id="KW-0520">NAD</keyword>
<comment type="caution">
    <text evidence="13">Was originally thought to be a dihydrodipicolinate reductase (DHDPR), catalyzing the conversion of dihydrodipicolinate to tetrahydrodipicolinate. However, it was shown in E.coli that the substrate of the enzymatic reaction is not dihydrodipicolinate (DHDP) but in fact (2S,4S)-4-hydroxy-2,3,4,5-tetrahydrodipicolinic acid (HTPA), the product released by the DapA-catalyzed reaction.</text>
</comment>
<keyword evidence="6 13" id="KW-0560">Oxidoreductase</keyword>
<dbReference type="CDD" id="cd02274">
    <property type="entry name" value="DHDPR_N"/>
    <property type="match status" value="1"/>
</dbReference>
<dbReference type="EMBL" id="JARJFB010000112">
    <property type="protein sequence ID" value="MEA0971312.1"/>
    <property type="molecule type" value="Genomic_DNA"/>
</dbReference>